<dbReference type="HOGENOM" id="CLU_007742_6_0_1"/>
<dbReference type="SUPFAM" id="SSF63829">
    <property type="entry name" value="Calcium-dependent phosphotriesterase"/>
    <property type="match status" value="1"/>
</dbReference>
<protein>
    <submittedName>
        <fullName evidence="1">Tripartite motif-containing protein 3</fullName>
    </submittedName>
</protein>
<sequence length="391" mass="44404">MEGKIDSFADSFHDEISELEKTQESSLENQIEAFSKRLDNLDSVTKNNDSLLGLKMLDFKDYHRETEEIPCLHEFIFPTLFTGFVNNLPKKKDFGNVSRLASCELPAYDLQIKEKLDKRKETDSLTLIWSTSTDFPSDDKNKRLYDMACLSHNRFWVAGNSNALFLLGPENHTFDVMQTPSKVKHLTISSDGVLYYINGINNMIHRITNEESFEAFISTDIWKPSDIASSLTEGIYVSLFRSENSKVVHYKKSGEIQQEIQFDSSKQPIYVDPKNIAINKNGDVCVVDSERLVTVVNSKGERRFSYFGDVSGKYKHFRPMSIATDNACNILVCDLKNNSVIHVLNQDGRFIQFISSNSGFHKPSVITVTEDGNLAVAESVTGVVKVFKYEY</sequence>
<dbReference type="Gene3D" id="2.120.10.30">
    <property type="entry name" value="TolB, C-terminal domain"/>
    <property type="match status" value="1"/>
</dbReference>
<organism evidence="1">
    <name type="scientific">Magallana gigas</name>
    <name type="common">Pacific oyster</name>
    <name type="synonym">Crassostrea gigas</name>
    <dbReference type="NCBI Taxonomy" id="29159"/>
    <lineage>
        <taxon>Eukaryota</taxon>
        <taxon>Metazoa</taxon>
        <taxon>Spiralia</taxon>
        <taxon>Lophotrochozoa</taxon>
        <taxon>Mollusca</taxon>
        <taxon>Bivalvia</taxon>
        <taxon>Autobranchia</taxon>
        <taxon>Pteriomorphia</taxon>
        <taxon>Ostreida</taxon>
        <taxon>Ostreoidea</taxon>
        <taxon>Ostreidae</taxon>
        <taxon>Magallana</taxon>
    </lineage>
</organism>
<dbReference type="PANTHER" id="PTHR24104">
    <property type="entry name" value="E3 UBIQUITIN-PROTEIN LIGASE NHLRC1-RELATED"/>
    <property type="match status" value="1"/>
</dbReference>
<reference evidence="1" key="1">
    <citation type="journal article" date="2012" name="Nature">
        <title>The oyster genome reveals stress adaptation and complexity of shell formation.</title>
        <authorList>
            <person name="Zhang G."/>
            <person name="Fang X."/>
            <person name="Guo X."/>
            <person name="Li L."/>
            <person name="Luo R."/>
            <person name="Xu F."/>
            <person name="Yang P."/>
            <person name="Zhang L."/>
            <person name="Wang X."/>
            <person name="Qi H."/>
            <person name="Xiong Z."/>
            <person name="Que H."/>
            <person name="Xie Y."/>
            <person name="Holland P.W."/>
            <person name="Paps J."/>
            <person name="Zhu Y."/>
            <person name="Wu F."/>
            <person name="Chen Y."/>
            <person name="Wang J."/>
            <person name="Peng C."/>
            <person name="Meng J."/>
            <person name="Yang L."/>
            <person name="Liu J."/>
            <person name="Wen B."/>
            <person name="Zhang N."/>
            <person name="Huang Z."/>
            <person name="Zhu Q."/>
            <person name="Feng Y."/>
            <person name="Mount A."/>
            <person name="Hedgecock D."/>
            <person name="Xu Z."/>
            <person name="Liu Y."/>
            <person name="Domazet-Loso T."/>
            <person name="Du Y."/>
            <person name="Sun X."/>
            <person name="Zhang S."/>
            <person name="Liu B."/>
            <person name="Cheng P."/>
            <person name="Jiang X."/>
            <person name="Li J."/>
            <person name="Fan D."/>
            <person name="Wang W."/>
            <person name="Fu W."/>
            <person name="Wang T."/>
            <person name="Wang B."/>
            <person name="Zhang J."/>
            <person name="Peng Z."/>
            <person name="Li Y."/>
            <person name="Li N."/>
            <person name="Wang J."/>
            <person name="Chen M."/>
            <person name="He Y."/>
            <person name="Tan F."/>
            <person name="Song X."/>
            <person name="Zheng Q."/>
            <person name="Huang R."/>
            <person name="Yang H."/>
            <person name="Du X."/>
            <person name="Chen L."/>
            <person name="Yang M."/>
            <person name="Gaffney P.M."/>
            <person name="Wang S."/>
            <person name="Luo L."/>
            <person name="She Z."/>
            <person name="Ming Y."/>
            <person name="Huang W."/>
            <person name="Zhang S."/>
            <person name="Huang B."/>
            <person name="Zhang Y."/>
            <person name="Qu T."/>
            <person name="Ni P."/>
            <person name="Miao G."/>
            <person name="Wang J."/>
            <person name="Wang Q."/>
            <person name="Steinberg C.E."/>
            <person name="Wang H."/>
            <person name="Li N."/>
            <person name="Qian L."/>
            <person name="Zhang G."/>
            <person name="Li Y."/>
            <person name="Yang H."/>
            <person name="Liu X."/>
            <person name="Wang J."/>
            <person name="Yin Y."/>
            <person name="Wang J."/>
        </authorList>
    </citation>
    <scope>NUCLEOTIDE SEQUENCE [LARGE SCALE GENOMIC DNA]</scope>
    <source>
        <strain evidence="1">05x7-T-G4-1.051#20</strain>
    </source>
</reference>
<dbReference type="InterPro" id="IPR050952">
    <property type="entry name" value="TRIM-NHL_E3_ligases"/>
</dbReference>
<name>K1RFJ5_MAGGI</name>
<dbReference type="InterPro" id="IPR011042">
    <property type="entry name" value="6-blade_b-propeller_TolB-like"/>
</dbReference>
<dbReference type="PANTHER" id="PTHR24104:SF25">
    <property type="entry name" value="PROTEIN LIN-41"/>
    <property type="match status" value="1"/>
</dbReference>
<dbReference type="GO" id="GO:0008270">
    <property type="term" value="F:zinc ion binding"/>
    <property type="evidence" value="ECO:0007669"/>
    <property type="project" value="UniProtKB-KW"/>
</dbReference>
<dbReference type="AlphaFoldDB" id="K1RFJ5"/>
<accession>K1RFJ5</accession>
<gene>
    <name evidence="1" type="ORF">CGI_10026110</name>
</gene>
<dbReference type="EMBL" id="JH817826">
    <property type="protein sequence ID" value="EKC40080.1"/>
    <property type="molecule type" value="Genomic_DNA"/>
</dbReference>
<evidence type="ECO:0000313" key="1">
    <source>
        <dbReference type="EMBL" id="EKC40080.1"/>
    </source>
</evidence>
<dbReference type="InParanoid" id="K1RFJ5"/>
<proteinExistence type="predicted"/>